<keyword evidence="3 6" id="KW-0378">Hydrolase</keyword>
<evidence type="ECO:0000256" key="2">
    <source>
        <dbReference type="ARBA" id="ARBA00022729"/>
    </source>
</evidence>
<dbReference type="Gene3D" id="3.40.50.1820">
    <property type="entry name" value="alpha/beta hydrolase"/>
    <property type="match status" value="1"/>
</dbReference>
<gene>
    <name evidence="6" type="ORF">IPF40_02260</name>
</gene>
<dbReference type="EMBL" id="JADIXZ010000001">
    <property type="protein sequence ID" value="MBK6299910.1"/>
    <property type="molecule type" value="Genomic_DNA"/>
</dbReference>
<dbReference type="Pfam" id="PF08386">
    <property type="entry name" value="Abhydrolase_4"/>
    <property type="match status" value="1"/>
</dbReference>
<dbReference type="PANTHER" id="PTHR43248">
    <property type="entry name" value="2-SUCCINYL-6-HYDROXY-2,4-CYCLOHEXADIENE-1-CARBOXYLATE SYNTHASE"/>
    <property type="match status" value="1"/>
</dbReference>
<evidence type="ECO:0000256" key="4">
    <source>
        <dbReference type="SAM" id="Phobius"/>
    </source>
</evidence>
<sequence>MRLPTARPRSTKVDRSRVDRRLALIASGVVAVLSLSACLVLPFLPNDPATPSGGSTTVPLSTADASAVRQPPAGTTGLDRFYAQQLAWSSCQGGECATLEVPIDYAQPQGATIKLALLRVKAKSSNGRLGSLVVNPGGPGGSGVEYASYANQIVGAPVRAAYDIVGFDPRGVGDSAPIDCLDDAGLDAFLGMDPTPDDLAEEQAFVKGAKALADGCKARGGALLAHVSTVDAAKDMDILRAALGEAKLHYLGKSYGTFLGSTYAGLFPAKVGRFVLDGVVPPDLTSSELSQGQARGFEEATRAYVANCIKRSSCPVGSTVDEGMQWLRDFLKGLDGQPIRVTTDAKITELNEAWAAIGLANAMYSQQAWPSLTSALVAAQNGDGDELMDLANQYADRTSGGTYAGNIMEVIYAVNCLDRPDTADLTVVEKNADAFAQVAPTWGRFLAWGSVPCGVWPIQTGNTPAKITAAGSGPIVIVGTTRDPATIYEWSVRLRGDLANSVLLTFDGDGHTAYTRSNSCIDKPIDDYYVKGIVPTDGLKC</sequence>
<dbReference type="SUPFAM" id="SSF53474">
    <property type="entry name" value="alpha/beta-Hydrolases"/>
    <property type="match status" value="1"/>
</dbReference>
<protein>
    <submittedName>
        <fullName evidence="6">Alpha/beta fold hydrolase</fullName>
    </submittedName>
</protein>
<dbReference type="InterPro" id="IPR051601">
    <property type="entry name" value="Serine_prot/Carboxylest_S33"/>
</dbReference>
<dbReference type="AlphaFoldDB" id="A0A934X3U2"/>
<evidence type="ECO:0000256" key="3">
    <source>
        <dbReference type="ARBA" id="ARBA00022801"/>
    </source>
</evidence>
<evidence type="ECO:0000259" key="5">
    <source>
        <dbReference type="Pfam" id="PF08386"/>
    </source>
</evidence>
<dbReference type="InterPro" id="IPR029058">
    <property type="entry name" value="AB_hydrolase_fold"/>
</dbReference>
<feature type="transmembrane region" description="Helical" evidence="4">
    <location>
        <begin position="21"/>
        <end position="44"/>
    </location>
</feature>
<evidence type="ECO:0000313" key="7">
    <source>
        <dbReference type="Proteomes" id="UP000718281"/>
    </source>
</evidence>
<organism evidence="6 7">
    <name type="scientific">Candidatus Phosphoribacter hodrii</name>
    <dbReference type="NCBI Taxonomy" id="2953743"/>
    <lineage>
        <taxon>Bacteria</taxon>
        <taxon>Bacillati</taxon>
        <taxon>Actinomycetota</taxon>
        <taxon>Actinomycetes</taxon>
        <taxon>Micrococcales</taxon>
        <taxon>Dermatophilaceae</taxon>
        <taxon>Candidatus Phosphoribacter</taxon>
    </lineage>
</organism>
<dbReference type="InterPro" id="IPR013595">
    <property type="entry name" value="Pept_S33_TAP-like_C"/>
</dbReference>
<evidence type="ECO:0000256" key="1">
    <source>
        <dbReference type="ARBA" id="ARBA00010088"/>
    </source>
</evidence>
<dbReference type="GO" id="GO:0016787">
    <property type="term" value="F:hydrolase activity"/>
    <property type="evidence" value="ECO:0007669"/>
    <property type="project" value="UniProtKB-KW"/>
</dbReference>
<name>A0A934X3U2_9MICO</name>
<reference evidence="6 7" key="1">
    <citation type="submission" date="2020-10" db="EMBL/GenBank/DDBJ databases">
        <title>Connecting structure to function with the recovery of over 1000 high-quality activated sludge metagenome-assembled genomes encoding full-length rRNA genes using long-read sequencing.</title>
        <authorList>
            <person name="Singleton C.M."/>
            <person name="Petriglieri F."/>
            <person name="Kristensen J.M."/>
            <person name="Kirkegaard R.H."/>
            <person name="Michaelsen T.Y."/>
            <person name="Andersen M.H."/>
            <person name="Karst S.M."/>
            <person name="Dueholm M.S."/>
            <person name="Nielsen P.H."/>
            <person name="Albertsen M."/>
        </authorList>
    </citation>
    <scope>NUCLEOTIDE SEQUENCE [LARGE SCALE GENOMIC DNA]</scope>
    <source>
        <strain evidence="6">AalE_18-Q3-R2-46_BAT3C.188</strain>
    </source>
</reference>
<keyword evidence="2" id="KW-0732">Signal</keyword>
<evidence type="ECO:0000313" key="6">
    <source>
        <dbReference type="EMBL" id="MBK6299910.1"/>
    </source>
</evidence>
<comment type="similarity">
    <text evidence="1">Belongs to the peptidase S33 family.</text>
</comment>
<keyword evidence="4" id="KW-0472">Membrane</keyword>
<keyword evidence="4" id="KW-1133">Transmembrane helix</keyword>
<keyword evidence="4" id="KW-0812">Transmembrane</keyword>
<dbReference type="PANTHER" id="PTHR43248:SF29">
    <property type="entry name" value="TRIPEPTIDYL AMINOPEPTIDASE"/>
    <property type="match status" value="1"/>
</dbReference>
<dbReference type="Proteomes" id="UP000718281">
    <property type="component" value="Unassembled WGS sequence"/>
</dbReference>
<comment type="caution">
    <text evidence="6">The sequence shown here is derived from an EMBL/GenBank/DDBJ whole genome shotgun (WGS) entry which is preliminary data.</text>
</comment>
<feature type="domain" description="Peptidase S33 tripeptidyl aminopeptidase-like C-terminal" evidence="5">
    <location>
        <begin position="440"/>
        <end position="541"/>
    </location>
</feature>
<accession>A0A934X3U2</accession>
<proteinExistence type="inferred from homology"/>